<accession>A0ABM1ZKM1</accession>
<protein>
    <recommendedName>
        <fullName evidence="2">Myb/SANT-like DNA-binding domain-containing protein</fullName>
    </recommendedName>
</protein>
<evidence type="ECO:0000256" key="1">
    <source>
        <dbReference type="SAM" id="MobiDB-lite"/>
    </source>
</evidence>
<evidence type="ECO:0000313" key="3">
    <source>
        <dbReference type="EnsemblMetazoa" id="AALFPA23_019385.P28514"/>
    </source>
</evidence>
<feature type="compositionally biased region" description="Basic and acidic residues" evidence="1">
    <location>
        <begin position="216"/>
        <end position="252"/>
    </location>
</feature>
<dbReference type="PANTHER" id="PTHR47595">
    <property type="entry name" value="HEAT SHOCK 70 KDA PROTEIN 14"/>
    <property type="match status" value="1"/>
</dbReference>
<reference evidence="3" key="2">
    <citation type="submission" date="2025-05" db="UniProtKB">
        <authorList>
            <consortium name="EnsemblMetazoa"/>
        </authorList>
    </citation>
    <scope>IDENTIFICATION</scope>
    <source>
        <strain evidence="3">Foshan</strain>
    </source>
</reference>
<name>A0ABM1ZKM1_AEDAL</name>
<dbReference type="Gene3D" id="1.10.10.60">
    <property type="entry name" value="Homeodomain-like"/>
    <property type="match status" value="1"/>
</dbReference>
<evidence type="ECO:0000259" key="2">
    <source>
        <dbReference type="Pfam" id="PF13837"/>
    </source>
</evidence>
<keyword evidence="4" id="KW-1185">Reference proteome</keyword>
<dbReference type="EnsemblMetazoa" id="AALFPA23_019385.R28514">
    <property type="protein sequence ID" value="AALFPA23_019385.P28514"/>
    <property type="gene ID" value="AALFPA23_019385"/>
</dbReference>
<dbReference type="Proteomes" id="UP000069940">
    <property type="component" value="Unassembled WGS sequence"/>
</dbReference>
<sequence>METKSVNLAEYVPAVDDTGMILREGEYLFLKNISNGEIVQARFDDVAKSYGLEEGNPSPATSQLCKTVVTWSEDQTRLLLSLYRDKMEEIGPLKRYRNKKEMWESISKEIAEQLGVSFTASQVENRFKNVAKKNKDCIKNNRTSGSSIIQTPFDKEMSQIAALDDSIEPEIILTPTFIRRKTCTNVAPEAKKRKKESGSDTPTENEDPATPSTSYAKREKDLNAQLLEEYKAECTRKAERERQKMERHKEKMEKLDQLTHILTELSKKI</sequence>
<dbReference type="GeneID" id="109401643"/>
<dbReference type="EnsemblMetazoa" id="AALFPA23_017967.R26372">
    <property type="protein sequence ID" value="AALFPA23_017967.P26372"/>
    <property type="gene ID" value="AALFPA23_017967"/>
</dbReference>
<dbReference type="RefSeq" id="XP_029730265.1">
    <property type="nucleotide sequence ID" value="XM_029874405.2"/>
</dbReference>
<organism evidence="3 4">
    <name type="scientific">Aedes albopictus</name>
    <name type="common">Asian tiger mosquito</name>
    <name type="synonym">Stegomyia albopicta</name>
    <dbReference type="NCBI Taxonomy" id="7160"/>
    <lineage>
        <taxon>Eukaryota</taxon>
        <taxon>Metazoa</taxon>
        <taxon>Ecdysozoa</taxon>
        <taxon>Arthropoda</taxon>
        <taxon>Hexapoda</taxon>
        <taxon>Insecta</taxon>
        <taxon>Pterygota</taxon>
        <taxon>Neoptera</taxon>
        <taxon>Endopterygota</taxon>
        <taxon>Diptera</taxon>
        <taxon>Nematocera</taxon>
        <taxon>Culicoidea</taxon>
        <taxon>Culicidae</taxon>
        <taxon>Culicinae</taxon>
        <taxon>Aedini</taxon>
        <taxon>Aedes</taxon>
        <taxon>Stegomyia</taxon>
    </lineage>
</organism>
<evidence type="ECO:0000313" key="4">
    <source>
        <dbReference type="Proteomes" id="UP000069940"/>
    </source>
</evidence>
<proteinExistence type="predicted"/>
<feature type="domain" description="Myb/SANT-like DNA-binding" evidence="2">
    <location>
        <begin position="70"/>
        <end position="159"/>
    </location>
</feature>
<dbReference type="InterPro" id="IPR044822">
    <property type="entry name" value="Myb_DNA-bind_4"/>
</dbReference>
<feature type="region of interest" description="Disordered" evidence="1">
    <location>
        <begin position="184"/>
        <end position="252"/>
    </location>
</feature>
<reference evidence="4" key="1">
    <citation type="journal article" date="2015" name="Proc. Natl. Acad. Sci. U.S.A.">
        <title>Genome sequence of the Asian Tiger mosquito, Aedes albopictus, reveals insights into its biology, genetics, and evolution.</title>
        <authorList>
            <person name="Chen X.G."/>
            <person name="Jiang X."/>
            <person name="Gu J."/>
            <person name="Xu M."/>
            <person name="Wu Y."/>
            <person name="Deng Y."/>
            <person name="Zhang C."/>
            <person name="Bonizzoni M."/>
            <person name="Dermauw W."/>
            <person name="Vontas J."/>
            <person name="Armbruster P."/>
            <person name="Huang X."/>
            <person name="Yang Y."/>
            <person name="Zhang H."/>
            <person name="He W."/>
            <person name="Peng H."/>
            <person name="Liu Y."/>
            <person name="Wu K."/>
            <person name="Chen J."/>
            <person name="Lirakis M."/>
            <person name="Topalis P."/>
            <person name="Van Leeuwen T."/>
            <person name="Hall A.B."/>
            <person name="Jiang X."/>
            <person name="Thorpe C."/>
            <person name="Mueller R.L."/>
            <person name="Sun C."/>
            <person name="Waterhouse R.M."/>
            <person name="Yan G."/>
            <person name="Tu Z.J."/>
            <person name="Fang X."/>
            <person name="James A.A."/>
        </authorList>
    </citation>
    <scope>NUCLEOTIDE SEQUENCE [LARGE SCALE GENOMIC DNA]</scope>
    <source>
        <strain evidence="4">Foshan</strain>
    </source>
</reference>
<dbReference type="RefSeq" id="XP_019529760.1">
    <property type="nucleotide sequence ID" value="XM_019674215.3"/>
</dbReference>
<dbReference type="GeneID" id="109421695"/>
<dbReference type="PANTHER" id="PTHR47595:SF1">
    <property type="entry name" value="MYB_SANT-LIKE DNA-BINDING DOMAIN-CONTAINING PROTEIN"/>
    <property type="match status" value="1"/>
</dbReference>
<dbReference type="Pfam" id="PF13837">
    <property type="entry name" value="Myb_DNA-bind_4"/>
    <property type="match status" value="1"/>
</dbReference>